<reference evidence="1 2" key="1">
    <citation type="submission" date="2019-07" db="EMBL/GenBank/DDBJ databases">
        <authorList>
            <person name="Cremers G."/>
        </authorList>
    </citation>
    <scope>NUCLEOTIDE SEQUENCE [LARGE SCALE GENOMIC DNA]</scope>
</reference>
<proteinExistence type="predicted"/>
<evidence type="ECO:0000313" key="2">
    <source>
        <dbReference type="Proteomes" id="UP000334340"/>
    </source>
</evidence>
<name>A0A564ZEW4_9BACT</name>
<accession>A0A564ZEW4</accession>
<dbReference type="AlphaFoldDB" id="A0A564ZEW4"/>
<evidence type="ECO:0000313" key="1">
    <source>
        <dbReference type="EMBL" id="VUZ83703.1"/>
    </source>
</evidence>
<keyword evidence="2" id="KW-1185">Reference proteome</keyword>
<gene>
    <name evidence="1" type="ORF">MELA_00056</name>
</gene>
<protein>
    <submittedName>
        <fullName evidence="1">Uncharacterized protein</fullName>
    </submittedName>
</protein>
<dbReference type="Proteomes" id="UP000334340">
    <property type="component" value="Unassembled WGS sequence"/>
</dbReference>
<organism evidence="1 2">
    <name type="scientific">Candidatus Methylomirabilis lanthanidiphila</name>
    <dbReference type="NCBI Taxonomy" id="2211376"/>
    <lineage>
        <taxon>Bacteria</taxon>
        <taxon>Candidatus Methylomirabilota</taxon>
        <taxon>Candidatus Methylomirabilia</taxon>
        <taxon>Candidatus Methylomirabilales</taxon>
        <taxon>Candidatus Methylomirabilaceae</taxon>
        <taxon>Candidatus Methylomirabilis</taxon>
    </lineage>
</organism>
<dbReference type="PROSITE" id="PS51257">
    <property type="entry name" value="PROKAR_LIPOPROTEIN"/>
    <property type="match status" value="1"/>
</dbReference>
<dbReference type="EMBL" id="CABIKM010000001">
    <property type="protein sequence ID" value="VUZ83703.1"/>
    <property type="molecule type" value="Genomic_DNA"/>
</dbReference>
<sequence length="125" mass="14493">MDAEIAKFLAQAAITVGGACLAAYIATRRFRSENWWERKANAYSELVEALHHMKWYPSEYLDAAIESREIAKADTDEYWKKYKEARRNVWRIADASSFLVSPKVYEAVIEMEKQTVPSPECRVRV</sequence>